<dbReference type="PROSITE" id="PS00086">
    <property type="entry name" value="CYTOCHROME_P450"/>
    <property type="match status" value="1"/>
</dbReference>
<dbReference type="OMA" id="HWFPFVG"/>
<evidence type="ECO:0000256" key="8">
    <source>
        <dbReference type="ARBA" id="ARBA00023033"/>
    </source>
</evidence>
<dbReference type="InterPro" id="IPR017972">
    <property type="entry name" value="Cyt_P450_CS"/>
</dbReference>
<keyword evidence="14" id="KW-1185">Reference proteome</keyword>
<keyword evidence="5 10" id="KW-0479">Metal-binding</keyword>
<dbReference type="Gene3D" id="1.10.630.10">
    <property type="entry name" value="Cytochrome P450"/>
    <property type="match status" value="1"/>
</dbReference>
<evidence type="ECO:0000256" key="1">
    <source>
        <dbReference type="ARBA" id="ARBA00001971"/>
    </source>
</evidence>
<evidence type="ECO:0000256" key="3">
    <source>
        <dbReference type="ARBA" id="ARBA00010617"/>
    </source>
</evidence>
<dbReference type="OrthoDB" id="1055148at2759"/>
<evidence type="ECO:0000256" key="5">
    <source>
        <dbReference type="ARBA" id="ARBA00022723"/>
    </source>
</evidence>
<dbReference type="PANTHER" id="PTHR24304:SF2">
    <property type="entry name" value="24-HYDROXYCHOLESTEROL 7-ALPHA-HYDROXYLASE"/>
    <property type="match status" value="1"/>
</dbReference>
<dbReference type="PANTHER" id="PTHR24304">
    <property type="entry name" value="CYTOCHROME P450 FAMILY 7"/>
    <property type="match status" value="1"/>
</dbReference>
<keyword evidence="12" id="KW-0812">Transmembrane</keyword>
<dbReference type="PRINTS" id="PR00465">
    <property type="entry name" value="EP450IV"/>
</dbReference>
<dbReference type="SUPFAM" id="SSF48264">
    <property type="entry name" value="Cytochrome P450"/>
    <property type="match status" value="1"/>
</dbReference>
<evidence type="ECO:0000256" key="9">
    <source>
        <dbReference type="ARBA" id="ARBA00023136"/>
    </source>
</evidence>
<dbReference type="InterPro" id="IPR002403">
    <property type="entry name" value="Cyt_P450_E_grp-IV"/>
</dbReference>
<gene>
    <name evidence="13" type="ORF">HYPSUDRAFT_150523</name>
</gene>
<evidence type="ECO:0000256" key="7">
    <source>
        <dbReference type="ARBA" id="ARBA00023004"/>
    </source>
</evidence>
<dbReference type="GO" id="GO:0005506">
    <property type="term" value="F:iron ion binding"/>
    <property type="evidence" value="ECO:0007669"/>
    <property type="project" value="InterPro"/>
</dbReference>
<protein>
    <recommendedName>
        <fullName evidence="15">Lanosterol 14-alpha-demethylase</fullName>
    </recommendedName>
</protein>
<sequence length="575" mass="64872">MSFVSHLNGTFPTSFPTSDEWSGYISQAQVHLQNNQRLLLILLINTPIIAVVLNVLRQLIIPRRATDPPVVFHWLPIIGSAISYGNDPLSFFFECQKKYGDVFTFILLGRRVTVALGPKGNNFILGGKSTVFNTEDAYTHLTTPVFGKGVVYDVPNEVFMEQKRFVKVGLSTDNLKAYVGMIEDEIDEFVAHDPNFKVYQTNDINEWGSFDVITVMQEITILTASRTLQGKEVREGLTKSFAGLYNDLDGGFTPLNFMFPNLPLESYRKRDRAQAKMSDFYVNIIQKRRNGNTDHENDMIAALMQQKYRNGNVLSDREIAHMMIALLMAGQHTSSATGSWALLHIAANPKVGEALYKEQVDNFTGADGKMRPLTYDELRALPILDSVIRETLRIHPPIHSIMRYVRDDVPVPATLSAPSKDGIYIVPKGHFVMASPAVSQVDPAVWRQGQDWDPYRWNDSEGVAAQAYKMYADENGEKIDYGFGAVSKGTESPYQPFGAGKHRCIGEQFAYLQLGTLISTIIRKMELRIDKVPEHNYHVSELTVSSFPFSDARAQTMITMPKDPRTISYRRRNFD</sequence>
<evidence type="ECO:0000313" key="13">
    <source>
        <dbReference type="EMBL" id="KJA14364.1"/>
    </source>
</evidence>
<keyword evidence="4 10" id="KW-0349">Heme</keyword>
<dbReference type="FunFam" id="1.10.630.10:FF:000033">
    <property type="entry name" value="14-alpha sterol demethylase"/>
    <property type="match status" value="1"/>
</dbReference>
<dbReference type="GO" id="GO:0016020">
    <property type="term" value="C:membrane"/>
    <property type="evidence" value="ECO:0007669"/>
    <property type="project" value="UniProtKB-SubCell"/>
</dbReference>
<reference evidence="14" key="1">
    <citation type="submission" date="2014-04" db="EMBL/GenBank/DDBJ databases">
        <title>Evolutionary Origins and Diversification of the Mycorrhizal Mutualists.</title>
        <authorList>
            <consortium name="DOE Joint Genome Institute"/>
            <consortium name="Mycorrhizal Genomics Consortium"/>
            <person name="Kohler A."/>
            <person name="Kuo A."/>
            <person name="Nagy L.G."/>
            <person name="Floudas D."/>
            <person name="Copeland A."/>
            <person name="Barry K.W."/>
            <person name="Cichocki N."/>
            <person name="Veneault-Fourrey C."/>
            <person name="LaButti K."/>
            <person name="Lindquist E.A."/>
            <person name="Lipzen A."/>
            <person name="Lundell T."/>
            <person name="Morin E."/>
            <person name="Murat C."/>
            <person name="Riley R."/>
            <person name="Ohm R."/>
            <person name="Sun H."/>
            <person name="Tunlid A."/>
            <person name="Henrissat B."/>
            <person name="Grigoriev I.V."/>
            <person name="Hibbett D.S."/>
            <person name="Martin F."/>
        </authorList>
    </citation>
    <scope>NUCLEOTIDE SEQUENCE [LARGE SCALE GENOMIC DNA]</scope>
    <source>
        <strain evidence="14">FD-334 SS-4</strain>
    </source>
</reference>
<keyword evidence="8 11" id="KW-0503">Monooxygenase</keyword>
<evidence type="ECO:0000313" key="14">
    <source>
        <dbReference type="Proteomes" id="UP000054270"/>
    </source>
</evidence>
<name>A0A0D2N5C3_HYPSF</name>
<evidence type="ECO:0000256" key="12">
    <source>
        <dbReference type="SAM" id="Phobius"/>
    </source>
</evidence>
<dbReference type="GO" id="GO:0020037">
    <property type="term" value="F:heme binding"/>
    <property type="evidence" value="ECO:0007669"/>
    <property type="project" value="InterPro"/>
</dbReference>
<keyword evidence="12" id="KW-1133">Transmembrane helix</keyword>
<evidence type="ECO:0000256" key="6">
    <source>
        <dbReference type="ARBA" id="ARBA00023002"/>
    </source>
</evidence>
<keyword evidence="6 11" id="KW-0560">Oxidoreductase</keyword>
<dbReference type="GO" id="GO:0004497">
    <property type="term" value="F:monooxygenase activity"/>
    <property type="evidence" value="ECO:0007669"/>
    <property type="project" value="UniProtKB-KW"/>
</dbReference>
<dbReference type="PRINTS" id="PR00385">
    <property type="entry name" value="P450"/>
</dbReference>
<organism evidence="13 14">
    <name type="scientific">Hypholoma sublateritium (strain FD-334 SS-4)</name>
    <dbReference type="NCBI Taxonomy" id="945553"/>
    <lineage>
        <taxon>Eukaryota</taxon>
        <taxon>Fungi</taxon>
        <taxon>Dikarya</taxon>
        <taxon>Basidiomycota</taxon>
        <taxon>Agaricomycotina</taxon>
        <taxon>Agaricomycetes</taxon>
        <taxon>Agaricomycetidae</taxon>
        <taxon>Agaricales</taxon>
        <taxon>Agaricineae</taxon>
        <taxon>Strophariaceae</taxon>
        <taxon>Hypholoma</taxon>
    </lineage>
</organism>
<dbReference type="CDD" id="cd11042">
    <property type="entry name" value="CYP51-like"/>
    <property type="match status" value="1"/>
</dbReference>
<evidence type="ECO:0000256" key="10">
    <source>
        <dbReference type="PIRSR" id="PIRSR602403-1"/>
    </source>
</evidence>
<evidence type="ECO:0000256" key="4">
    <source>
        <dbReference type="ARBA" id="ARBA00022617"/>
    </source>
</evidence>
<comment type="cofactor">
    <cofactor evidence="1 10">
        <name>heme</name>
        <dbReference type="ChEBI" id="CHEBI:30413"/>
    </cofactor>
</comment>
<dbReference type="STRING" id="945553.A0A0D2N5C3"/>
<evidence type="ECO:0000256" key="2">
    <source>
        <dbReference type="ARBA" id="ARBA00004370"/>
    </source>
</evidence>
<dbReference type="InterPro" id="IPR050529">
    <property type="entry name" value="CYP450_sterol_14alpha_dmase"/>
</dbReference>
<keyword evidence="7 10" id="KW-0408">Iron</keyword>
<evidence type="ECO:0000256" key="11">
    <source>
        <dbReference type="RuleBase" id="RU000461"/>
    </source>
</evidence>
<evidence type="ECO:0008006" key="15">
    <source>
        <dbReference type="Google" id="ProtNLM"/>
    </source>
</evidence>
<dbReference type="AlphaFoldDB" id="A0A0D2N5C3"/>
<dbReference type="Proteomes" id="UP000054270">
    <property type="component" value="Unassembled WGS sequence"/>
</dbReference>
<feature type="binding site" description="axial binding residue" evidence="10">
    <location>
        <position position="504"/>
    </location>
    <ligand>
        <name>heme</name>
        <dbReference type="ChEBI" id="CHEBI:30413"/>
    </ligand>
    <ligandPart>
        <name>Fe</name>
        <dbReference type="ChEBI" id="CHEBI:18248"/>
    </ligandPart>
</feature>
<comment type="similarity">
    <text evidence="3 11">Belongs to the cytochrome P450 family.</text>
</comment>
<dbReference type="InterPro" id="IPR001128">
    <property type="entry name" value="Cyt_P450"/>
</dbReference>
<proteinExistence type="inferred from homology"/>
<feature type="transmembrane region" description="Helical" evidence="12">
    <location>
        <begin position="38"/>
        <end position="56"/>
    </location>
</feature>
<dbReference type="Pfam" id="PF00067">
    <property type="entry name" value="p450"/>
    <property type="match status" value="1"/>
</dbReference>
<dbReference type="InterPro" id="IPR036396">
    <property type="entry name" value="Cyt_P450_sf"/>
</dbReference>
<accession>A0A0D2N5C3</accession>
<keyword evidence="9 12" id="KW-0472">Membrane</keyword>
<comment type="subcellular location">
    <subcellularLocation>
        <location evidence="2">Membrane</location>
    </subcellularLocation>
</comment>
<dbReference type="EMBL" id="KN817682">
    <property type="protein sequence ID" value="KJA14364.1"/>
    <property type="molecule type" value="Genomic_DNA"/>
</dbReference>
<dbReference type="GO" id="GO:0016705">
    <property type="term" value="F:oxidoreductase activity, acting on paired donors, with incorporation or reduction of molecular oxygen"/>
    <property type="evidence" value="ECO:0007669"/>
    <property type="project" value="InterPro"/>
</dbReference>